<dbReference type="HOGENOM" id="CLU_2647023_0_0_10"/>
<evidence type="ECO:0000313" key="2">
    <source>
        <dbReference type="EMBL" id="EIY61035.1"/>
    </source>
</evidence>
<dbReference type="EMBL" id="AGXV01000035">
    <property type="protein sequence ID" value="EIY61035.1"/>
    <property type="molecule type" value="Genomic_DNA"/>
</dbReference>
<keyword evidence="1" id="KW-0812">Transmembrane</keyword>
<comment type="caution">
    <text evidence="2">The sequence shown here is derived from an EMBL/GenBank/DDBJ whole genome shotgun (WGS) entry which is preliminary data.</text>
</comment>
<gene>
    <name evidence="2" type="ORF">HMPREF1071_02906</name>
</gene>
<reference evidence="2 3" key="1">
    <citation type="submission" date="2012-02" db="EMBL/GenBank/DDBJ databases">
        <title>The Genome Sequence of Bacteroides salyersiae CL02T12C01.</title>
        <authorList>
            <consortium name="The Broad Institute Genome Sequencing Platform"/>
            <person name="Earl A."/>
            <person name="Ward D."/>
            <person name="Feldgarden M."/>
            <person name="Gevers D."/>
            <person name="Zitomersky N.L."/>
            <person name="Coyne M.J."/>
            <person name="Comstock L.E."/>
            <person name="Young S.K."/>
            <person name="Zeng Q."/>
            <person name="Gargeya S."/>
            <person name="Fitzgerald M."/>
            <person name="Haas B."/>
            <person name="Abouelleil A."/>
            <person name="Alvarado L."/>
            <person name="Arachchi H.M."/>
            <person name="Berlin A."/>
            <person name="Chapman S.B."/>
            <person name="Gearin G."/>
            <person name="Goldberg J."/>
            <person name="Griggs A."/>
            <person name="Gujja S."/>
            <person name="Hansen M."/>
            <person name="Heiman D."/>
            <person name="Howarth C."/>
            <person name="Larimer J."/>
            <person name="Lui A."/>
            <person name="MacDonald P.J.P."/>
            <person name="McCowen C."/>
            <person name="Montmayeur A."/>
            <person name="Murphy C."/>
            <person name="Neiman D."/>
            <person name="Pearson M."/>
            <person name="Priest M."/>
            <person name="Roberts A."/>
            <person name="Saif S."/>
            <person name="Shea T."/>
            <person name="Sisk P."/>
            <person name="Stolte C."/>
            <person name="Sykes S."/>
            <person name="Wortman J."/>
            <person name="Nusbaum C."/>
            <person name="Birren B."/>
        </authorList>
    </citation>
    <scope>NUCLEOTIDE SEQUENCE [LARGE SCALE GENOMIC DNA]</scope>
    <source>
        <strain evidence="2 3">CL02T12C01</strain>
    </source>
</reference>
<keyword evidence="1" id="KW-1133">Transmembrane helix</keyword>
<accession>I8YD20</accession>
<evidence type="ECO:0000313" key="3">
    <source>
        <dbReference type="Proteomes" id="UP000005150"/>
    </source>
</evidence>
<keyword evidence="3" id="KW-1185">Reference proteome</keyword>
<evidence type="ECO:0000256" key="1">
    <source>
        <dbReference type="SAM" id="Phobius"/>
    </source>
</evidence>
<proteinExistence type="predicted"/>
<keyword evidence="1" id="KW-0472">Membrane</keyword>
<dbReference type="Proteomes" id="UP000005150">
    <property type="component" value="Unassembled WGS sequence"/>
</dbReference>
<sequence length="76" mass="8652">MDKSSKKHTIFVVGLIMCQYANVINVPIGCAVFSRTYTARHGELFNWHIDHINILAHSFIDYINILAHSFIGTLAY</sequence>
<dbReference type="AlphaFoldDB" id="I8YD20"/>
<organism evidence="2 3">
    <name type="scientific">Bacteroides salyersiae CL02T12C01</name>
    <dbReference type="NCBI Taxonomy" id="997887"/>
    <lineage>
        <taxon>Bacteria</taxon>
        <taxon>Pseudomonadati</taxon>
        <taxon>Bacteroidota</taxon>
        <taxon>Bacteroidia</taxon>
        <taxon>Bacteroidales</taxon>
        <taxon>Bacteroidaceae</taxon>
        <taxon>Bacteroides</taxon>
    </lineage>
</organism>
<name>I8YD20_9BACE</name>
<feature type="transmembrane region" description="Helical" evidence="1">
    <location>
        <begin position="12"/>
        <end position="34"/>
    </location>
</feature>
<protein>
    <submittedName>
        <fullName evidence="2">Uncharacterized protein</fullName>
    </submittedName>
</protein>